<reference evidence="2" key="1">
    <citation type="submission" date="2013-10" db="EMBL/GenBank/DDBJ databases">
        <title>Genomic analysis of the causative agents of coccidiosis in chickens.</title>
        <authorList>
            <person name="Reid A.J."/>
            <person name="Blake D."/>
            <person name="Billington K."/>
            <person name="Browne H."/>
            <person name="Dunn M."/>
            <person name="Hung S."/>
            <person name="Kawahara F."/>
            <person name="Miranda-Saavedra D."/>
            <person name="Mourier T."/>
            <person name="Nagra H."/>
            <person name="Otto T.D."/>
            <person name="Rawlings N."/>
            <person name="Sanchez A."/>
            <person name="Sanders M."/>
            <person name="Subramaniam C."/>
            <person name="Tay Y."/>
            <person name="Dear P."/>
            <person name="Doerig C."/>
            <person name="Gruber A."/>
            <person name="Parkinson J."/>
            <person name="Shirley M."/>
            <person name="Wan K.L."/>
            <person name="Berriman M."/>
            <person name="Tomley F."/>
            <person name="Pain A."/>
        </authorList>
    </citation>
    <scope>NUCLEOTIDE SEQUENCE [LARGE SCALE GENOMIC DNA]</scope>
    <source>
        <strain evidence="2">Weybridge</strain>
    </source>
</reference>
<keyword evidence="3" id="KW-1185">Reference proteome</keyword>
<dbReference type="PANTHER" id="PTHR47455:SF1">
    <property type="entry name" value="GUANYLATE CYCLASE DOMAIN-CONTAINING PROTEIN"/>
    <property type="match status" value="1"/>
</dbReference>
<dbReference type="InterPro" id="IPR029787">
    <property type="entry name" value="Nucleotide_cyclase"/>
</dbReference>
<dbReference type="Proteomes" id="UP000030763">
    <property type="component" value="Unassembled WGS sequence"/>
</dbReference>
<reference evidence="2" key="2">
    <citation type="submission" date="2013-10" db="EMBL/GenBank/DDBJ databases">
        <authorList>
            <person name="Aslett M."/>
        </authorList>
    </citation>
    <scope>NUCLEOTIDE SEQUENCE [LARGE SCALE GENOMIC DNA]</scope>
    <source>
        <strain evidence="2">Weybridge</strain>
    </source>
</reference>
<dbReference type="CDD" id="cd07302">
    <property type="entry name" value="CHD"/>
    <property type="match status" value="1"/>
</dbReference>
<proteinExistence type="predicted"/>
<dbReference type="PANTHER" id="PTHR47455">
    <property type="entry name" value="ADENYLYL CYCLASE BETA"/>
    <property type="match status" value="1"/>
</dbReference>
<dbReference type="GO" id="GO:0035556">
    <property type="term" value="P:intracellular signal transduction"/>
    <property type="evidence" value="ECO:0007669"/>
    <property type="project" value="InterPro"/>
</dbReference>
<sequence>MKRRMFMEYVMSYALANRHLCPCRVVIVGAVKQIPVSSTRFLDGGALAFRPGFLQEGFIWRNSRSRSRGPERPPPIDESSEAVLPQGDAVSQDWRWLALRCERRLNASMQQRSAKPDKIADTLGHSLDVKQFSCFVPRTVLEAIADKRIRYSDDFDVQVETFTAAVVFCDASGFTALTEALDTQPNGAERLGGIINKFFDKIIRIVHFWGGDIIKFSGDALTVVWPVDDEEDEDRREEINGEDDAEYRVDARQACLLAAKCCMNLHQSLHKYPTGFAGKTLTLHIGAGFGRVTILQVGGIMDRWEYVVAGAPLEEISIAEPLASTGKFSP</sequence>
<dbReference type="PROSITE" id="PS50125">
    <property type="entry name" value="GUANYLATE_CYCLASE_2"/>
    <property type="match status" value="1"/>
</dbReference>
<dbReference type="RefSeq" id="XP_013336485.1">
    <property type="nucleotide sequence ID" value="XM_013481031.1"/>
</dbReference>
<gene>
    <name evidence="2" type="ORF">EMWEY_00025220</name>
</gene>
<dbReference type="Gene3D" id="3.30.70.1230">
    <property type="entry name" value="Nucleotide cyclase"/>
    <property type="match status" value="1"/>
</dbReference>
<protein>
    <submittedName>
        <fullName evidence="2">Guanylyl cyclase, related</fullName>
    </submittedName>
</protein>
<evidence type="ECO:0000313" key="2">
    <source>
        <dbReference type="EMBL" id="CDJ59840.1"/>
    </source>
</evidence>
<dbReference type="InterPro" id="IPR001054">
    <property type="entry name" value="A/G_cyclase"/>
</dbReference>
<evidence type="ECO:0000259" key="1">
    <source>
        <dbReference type="PROSITE" id="PS50125"/>
    </source>
</evidence>
<accession>U6MDT6</accession>
<name>U6MDT6_EIMMA</name>
<dbReference type="OrthoDB" id="194468at2759"/>
<dbReference type="SUPFAM" id="SSF55073">
    <property type="entry name" value="Nucleotide cyclase"/>
    <property type="match status" value="1"/>
</dbReference>
<dbReference type="GeneID" id="25336508"/>
<organism evidence="2 3">
    <name type="scientific">Eimeria maxima</name>
    <name type="common">Coccidian parasite</name>
    <dbReference type="NCBI Taxonomy" id="5804"/>
    <lineage>
        <taxon>Eukaryota</taxon>
        <taxon>Sar</taxon>
        <taxon>Alveolata</taxon>
        <taxon>Apicomplexa</taxon>
        <taxon>Conoidasida</taxon>
        <taxon>Coccidia</taxon>
        <taxon>Eucoccidiorida</taxon>
        <taxon>Eimeriorina</taxon>
        <taxon>Eimeriidae</taxon>
        <taxon>Eimeria</taxon>
    </lineage>
</organism>
<dbReference type="GO" id="GO:0009190">
    <property type="term" value="P:cyclic nucleotide biosynthetic process"/>
    <property type="evidence" value="ECO:0007669"/>
    <property type="project" value="InterPro"/>
</dbReference>
<feature type="domain" description="Guanylate cyclase" evidence="1">
    <location>
        <begin position="165"/>
        <end position="320"/>
    </location>
</feature>
<dbReference type="EMBL" id="HG720895">
    <property type="protein sequence ID" value="CDJ59840.1"/>
    <property type="molecule type" value="Genomic_DNA"/>
</dbReference>
<dbReference type="AlphaFoldDB" id="U6MDT6"/>
<dbReference type="VEuPathDB" id="ToxoDB:EMWEY_00025220"/>
<evidence type="ECO:0000313" key="3">
    <source>
        <dbReference type="Proteomes" id="UP000030763"/>
    </source>
</evidence>